<dbReference type="Gene3D" id="3.30.950.30">
    <property type="entry name" value="Schlafen, AAA domain"/>
    <property type="match status" value="1"/>
</dbReference>
<reference evidence="4" key="1">
    <citation type="submission" date="2016-10" db="EMBL/GenBank/DDBJ databases">
        <authorList>
            <person name="Varghese N."/>
            <person name="Submissions S."/>
        </authorList>
    </citation>
    <scope>NUCLEOTIDE SEQUENCE [LARGE SCALE GENOMIC DNA]</scope>
    <source>
        <strain evidence="4">DS-12</strain>
    </source>
</reference>
<dbReference type="RefSeq" id="WP_091518711.1">
    <property type="nucleotide sequence ID" value="NZ_FOVI01000002.1"/>
</dbReference>
<evidence type="ECO:0000313" key="4">
    <source>
        <dbReference type="Proteomes" id="UP000199036"/>
    </source>
</evidence>
<dbReference type="Pfam" id="PF04326">
    <property type="entry name" value="SLFN_AlbA_2"/>
    <property type="match status" value="1"/>
</dbReference>
<proteinExistence type="predicted"/>
<dbReference type="InterPro" id="IPR045973">
    <property type="entry name" value="DUF5929"/>
</dbReference>
<feature type="domain" description="DUF5929" evidence="2">
    <location>
        <begin position="155"/>
        <end position="377"/>
    </location>
</feature>
<protein>
    <submittedName>
        <fullName evidence="3">Putative DNA-binding domain-containing protein</fullName>
    </submittedName>
</protein>
<dbReference type="STRING" id="913024.SAMN05421741_102213"/>
<dbReference type="InterPro" id="IPR038461">
    <property type="entry name" value="Schlafen_AlbA_2_dom_sf"/>
</dbReference>
<dbReference type="EMBL" id="FOVI01000002">
    <property type="protein sequence ID" value="SFN22862.1"/>
    <property type="molecule type" value="Genomic_DNA"/>
</dbReference>
<dbReference type="InterPro" id="IPR007421">
    <property type="entry name" value="Schlafen_AlbA_2_dom"/>
</dbReference>
<organism evidence="3 4">
    <name type="scientific">Paenimyroides ummariense</name>
    <dbReference type="NCBI Taxonomy" id="913024"/>
    <lineage>
        <taxon>Bacteria</taxon>
        <taxon>Pseudomonadati</taxon>
        <taxon>Bacteroidota</taxon>
        <taxon>Flavobacteriia</taxon>
        <taxon>Flavobacteriales</taxon>
        <taxon>Flavobacteriaceae</taxon>
        <taxon>Paenimyroides</taxon>
    </lineage>
</organism>
<feature type="domain" description="Schlafen AlbA-2" evidence="1">
    <location>
        <begin position="17"/>
        <end position="142"/>
    </location>
</feature>
<accession>A0A1I4XB25</accession>
<sequence>MINKRLLIKNLLAHHTENSFFDKKQQLNLHTLEGKAKFLKHVCSLSNSNPYNQSFILVGIEDEKNTIMGIDFYDDSHIQNLLNAYLENPPQIQYENVIFPHLENGMVVGLVTIYPKKGKCYFKKRIYTIDEGASFSRIGSISHPEYHTAKINNSEIVDSILKASVTNLQNTIDSVLQFVTKTHPDMKPKYHVFKEYFTLCWAGIEKVKKGEVYLSRVDIELINEQVKIFYSALDEVSITFNDDEFIITEYVKIGFRKNNRYIPFSVQKIIFSDSMTYQITSEIIFETPEIDKRHLYHLYNYYTLILNKLSQHKRLGLTEQNDLQNLCYSLMLCYLHGFKKAKEVLINHKEVFKNYKQPFLYTSFKEVMRILRKLKYETQNE</sequence>
<dbReference type="GO" id="GO:0003677">
    <property type="term" value="F:DNA binding"/>
    <property type="evidence" value="ECO:0007669"/>
    <property type="project" value="UniProtKB-KW"/>
</dbReference>
<evidence type="ECO:0000313" key="3">
    <source>
        <dbReference type="EMBL" id="SFN22862.1"/>
    </source>
</evidence>
<gene>
    <name evidence="3" type="ORF">SAMN05421741_102213</name>
</gene>
<keyword evidence="4" id="KW-1185">Reference proteome</keyword>
<dbReference type="OrthoDB" id="1150046at2"/>
<evidence type="ECO:0000259" key="1">
    <source>
        <dbReference type="Pfam" id="PF04326"/>
    </source>
</evidence>
<dbReference type="Proteomes" id="UP000199036">
    <property type="component" value="Unassembled WGS sequence"/>
</dbReference>
<keyword evidence="3" id="KW-0238">DNA-binding</keyword>
<dbReference type="AlphaFoldDB" id="A0A1I4XB25"/>
<evidence type="ECO:0000259" key="2">
    <source>
        <dbReference type="Pfam" id="PF19351"/>
    </source>
</evidence>
<name>A0A1I4XB25_9FLAO</name>
<dbReference type="Pfam" id="PF19351">
    <property type="entry name" value="DUF5929"/>
    <property type="match status" value="1"/>
</dbReference>